<gene>
    <name evidence="2" type="ORF">UH38_21515</name>
</gene>
<sequence length="104" mass="12548">MKFRYRGVLYEYHLAQTEAVSQPVLHYQGVFYSREIQSDNSPEISPIESPTSGDRHRQNSRLGWQTNHSYKLWRLRYWLQLRLWTRCSCQQAQPLLANEKQVEY</sequence>
<protein>
    <recommendedName>
        <fullName evidence="4">DUF4278 domain-containing protein</fullName>
    </recommendedName>
</protein>
<accession>A0A0D8ZLX2</accession>
<evidence type="ECO:0008006" key="4">
    <source>
        <dbReference type="Google" id="ProtNLM"/>
    </source>
</evidence>
<dbReference type="Proteomes" id="UP000032452">
    <property type="component" value="Unassembled WGS sequence"/>
</dbReference>
<dbReference type="EMBL" id="JYON01000033">
    <property type="protein sequence ID" value="KJH69818.1"/>
    <property type="molecule type" value="Genomic_DNA"/>
</dbReference>
<reference evidence="2 3" key="1">
    <citation type="submission" date="2015-02" db="EMBL/GenBank/DDBJ databases">
        <title>Draft genome of a novel marine cyanobacterium (Chroococcales) isolated from South Atlantic Ocean.</title>
        <authorList>
            <person name="Rigonato J."/>
            <person name="Alvarenga D.O."/>
            <person name="Branco L.H."/>
            <person name="Varani A.M."/>
            <person name="Brandini F.P."/>
            <person name="Fiore M.F."/>
        </authorList>
    </citation>
    <scope>NUCLEOTIDE SEQUENCE [LARGE SCALE GENOMIC DNA]</scope>
    <source>
        <strain evidence="2 3">CENA595</strain>
    </source>
</reference>
<comment type="caution">
    <text evidence="2">The sequence shown here is derived from an EMBL/GenBank/DDBJ whole genome shotgun (WGS) entry which is preliminary data.</text>
</comment>
<keyword evidence="3" id="KW-1185">Reference proteome</keyword>
<evidence type="ECO:0000256" key="1">
    <source>
        <dbReference type="SAM" id="MobiDB-lite"/>
    </source>
</evidence>
<dbReference type="RefSeq" id="WP_045056754.1">
    <property type="nucleotide sequence ID" value="NZ_CAWMDP010000030.1"/>
</dbReference>
<dbReference type="AlphaFoldDB" id="A0A0D8ZLX2"/>
<organism evidence="2 3">
    <name type="scientific">Aliterella atlantica CENA595</name>
    <dbReference type="NCBI Taxonomy" id="1618023"/>
    <lineage>
        <taxon>Bacteria</taxon>
        <taxon>Bacillati</taxon>
        <taxon>Cyanobacteriota</taxon>
        <taxon>Cyanophyceae</taxon>
        <taxon>Chroococcidiopsidales</taxon>
        <taxon>Aliterellaceae</taxon>
        <taxon>Aliterella</taxon>
    </lineage>
</organism>
<feature type="region of interest" description="Disordered" evidence="1">
    <location>
        <begin position="39"/>
        <end position="60"/>
    </location>
</feature>
<evidence type="ECO:0000313" key="3">
    <source>
        <dbReference type="Proteomes" id="UP000032452"/>
    </source>
</evidence>
<feature type="compositionally biased region" description="Low complexity" evidence="1">
    <location>
        <begin position="41"/>
        <end position="50"/>
    </location>
</feature>
<dbReference type="STRING" id="1618023.UH38_21515"/>
<proteinExistence type="predicted"/>
<evidence type="ECO:0000313" key="2">
    <source>
        <dbReference type="EMBL" id="KJH69818.1"/>
    </source>
</evidence>
<name>A0A0D8ZLX2_9CYAN</name>